<sequence>MNNEQSHLETVKIYKALGEPNRLSIVKLLTKHKELCCTEIEEHLDFKGSTLSHHLKQLADCGVLKLSRKEGTFHYYQLNQDTLKRYVAVETVLD</sequence>
<comment type="caution">
    <text evidence="5">The sequence shown here is derived from an EMBL/GenBank/DDBJ whole genome shotgun (WGS) entry which is preliminary data.</text>
</comment>
<dbReference type="GO" id="GO:0003677">
    <property type="term" value="F:DNA binding"/>
    <property type="evidence" value="ECO:0007669"/>
    <property type="project" value="UniProtKB-KW"/>
</dbReference>
<dbReference type="AlphaFoldDB" id="A0A841T6W8"/>
<dbReference type="NCBIfam" id="NF033788">
    <property type="entry name" value="HTH_metalloreg"/>
    <property type="match status" value="1"/>
</dbReference>
<evidence type="ECO:0000256" key="3">
    <source>
        <dbReference type="ARBA" id="ARBA00023163"/>
    </source>
</evidence>
<dbReference type="InterPro" id="IPR001845">
    <property type="entry name" value="HTH_ArsR_DNA-bd_dom"/>
</dbReference>
<dbReference type="InterPro" id="IPR036388">
    <property type="entry name" value="WH-like_DNA-bd_sf"/>
</dbReference>
<evidence type="ECO:0000259" key="4">
    <source>
        <dbReference type="PROSITE" id="PS50987"/>
    </source>
</evidence>
<dbReference type="RefSeq" id="WP_185122807.1">
    <property type="nucleotide sequence ID" value="NZ_JACJVQ010000024.1"/>
</dbReference>
<dbReference type="InterPro" id="IPR036390">
    <property type="entry name" value="WH_DNA-bd_sf"/>
</dbReference>
<protein>
    <submittedName>
        <fullName evidence="5">Helix-turn-helix transcriptional regulator</fullName>
    </submittedName>
</protein>
<dbReference type="GO" id="GO:0003700">
    <property type="term" value="F:DNA-binding transcription factor activity"/>
    <property type="evidence" value="ECO:0007669"/>
    <property type="project" value="InterPro"/>
</dbReference>
<feature type="domain" description="HTH arsR-type" evidence="4">
    <location>
        <begin position="2"/>
        <end position="94"/>
    </location>
</feature>
<keyword evidence="3" id="KW-0804">Transcription</keyword>
<organism evidence="5 6">
    <name type="scientific">Cohnella thailandensis</name>
    <dbReference type="NCBI Taxonomy" id="557557"/>
    <lineage>
        <taxon>Bacteria</taxon>
        <taxon>Bacillati</taxon>
        <taxon>Bacillota</taxon>
        <taxon>Bacilli</taxon>
        <taxon>Bacillales</taxon>
        <taxon>Paenibacillaceae</taxon>
        <taxon>Cohnella</taxon>
    </lineage>
</organism>
<dbReference type="PRINTS" id="PR00778">
    <property type="entry name" value="HTHARSR"/>
</dbReference>
<dbReference type="PANTHER" id="PTHR33154">
    <property type="entry name" value="TRANSCRIPTIONAL REGULATOR, ARSR FAMILY"/>
    <property type="match status" value="1"/>
</dbReference>
<dbReference type="SUPFAM" id="SSF46785">
    <property type="entry name" value="Winged helix' DNA-binding domain"/>
    <property type="match status" value="1"/>
</dbReference>
<keyword evidence="1" id="KW-0805">Transcription regulation</keyword>
<dbReference type="PANTHER" id="PTHR33154:SF33">
    <property type="entry name" value="TRANSCRIPTIONAL REPRESSOR SDPR"/>
    <property type="match status" value="1"/>
</dbReference>
<dbReference type="PROSITE" id="PS50987">
    <property type="entry name" value="HTH_ARSR_2"/>
    <property type="match status" value="1"/>
</dbReference>
<keyword evidence="6" id="KW-1185">Reference proteome</keyword>
<dbReference type="Proteomes" id="UP000535838">
    <property type="component" value="Unassembled WGS sequence"/>
</dbReference>
<name>A0A841T6W8_9BACL</name>
<evidence type="ECO:0000256" key="2">
    <source>
        <dbReference type="ARBA" id="ARBA00023125"/>
    </source>
</evidence>
<accession>A0A841T6W8</accession>
<keyword evidence="2" id="KW-0238">DNA-binding</keyword>
<evidence type="ECO:0000313" key="5">
    <source>
        <dbReference type="EMBL" id="MBB6637597.1"/>
    </source>
</evidence>
<dbReference type="InterPro" id="IPR011991">
    <property type="entry name" value="ArsR-like_HTH"/>
</dbReference>
<dbReference type="Gene3D" id="1.10.10.10">
    <property type="entry name" value="Winged helix-like DNA-binding domain superfamily/Winged helix DNA-binding domain"/>
    <property type="match status" value="1"/>
</dbReference>
<reference evidence="5 6" key="1">
    <citation type="submission" date="2020-08" db="EMBL/GenBank/DDBJ databases">
        <title>Cohnella phylogeny.</title>
        <authorList>
            <person name="Dunlap C."/>
        </authorList>
    </citation>
    <scope>NUCLEOTIDE SEQUENCE [LARGE SCALE GENOMIC DNA]</scope>
    <source>
        <strain evidence="5 6">DSM 25241</strain>
    </source>
</reference>
<evidence type="ECO:0000256" key="1">
    <source>
        <dbReference type="ARBA" id="ARBA00023015"/>
    </source>
</evidence>
<dbReference type="CDD" id="cd00090">
    <property type="entry name" value="HTH_ARSR"/>
    <property type="match status" value="1"/>
</dbReference>
<proteinExistence type="predicted"/>
<dbReference type="EMBL" id="JACJVQ010000024">
    <property type="protein sequence ID" value="MBB6637597.1"/>
    <property type="molecule type" value="Genomic_DNA"/>
</dbReference>
<dbReference type="SMART" id="SM00418">
    <property type="entry name" value="HTH_ARSR"/>
    <property type="match status" value="1"/>
</dbReference>
<dbReference type="Pfam" id="PF01022">
    <property type="entry name" value="HTH_5"/>
    <property type="match status" value="1"/>
</dbReference>
<gene>
    <name evidence="5" type="ORF">H7B67_26035</name>
</gene>
<dbReference type="InterPro" id="IPR051081">
    <property type="entry name" value="HTH_MetalResp_TranReg"/>
</dbReference>
<evidence type="ECO:0000313" key="6">
    <source>
        <dbReference type="Proteomes" id="UP000535838"/>
    </source>
</evidence>